<dbReference type="Pfam" id="PF00990">
    <property type="entry name" value="GGDEF"/>
    <property type="match status" value="2"/>
</dbReference>
<keyword evidence="4" id="KW-1133">Transmembrane helix</keyword>
<dbReference type="EMBL" id="AP014879">
    <property type="protein sequence ID" value="BAV33001.1"/>
    <property type="molecule type" value="Genomic_DNA"/>
</dbReference>
<evidence type="ECO:0000256" key="2">
    <source>
        <dbReference type="ARBA" id="ARBA00022636"/>
    </source>
</evidence>
<reference evidence="8 9" key="1">
    <citation type="submission" date="2015-05" db="EMBL/GenBank/DDBJ databases">
        <title>Complete genome sequence of a sulfur-oxidizing gammaproteobacterium strain HA5.</title>
        <authorList>
            <person name="Miura A."/>
            <person name="Kojima H."/>
            <person name="Fukui M."/>
        </authorList>
    </citation>
    <scope>NUCLEOTIDE SEQUENCE [LARGE SCALE GENOMIC DNA]</scope>
    <source>
        <strain evidence="8 9">HA5</strain>
    </source>
</reference>
<gene>
    <name evidence="8" type="ORF">SCL_0679</name>
</gene>
<dbReference type="PROSITE" id="PS50887">
    <property type="entry name" value="GGDEF"/>
    <property type="match status" value="1"/>
</dbReference>
<dbReference type="Gene3D" id="6.10.340.10">
    <property type="match status" value="1"/>
</dbReference>
<evidence type="ECO:0000256" key="4">
    <source>
        <dbReference type="SAM" id="Phobius"/>
    </source>
</evidence>
<dbReference type="InterPro" id="IPR003660">
    <property type="entry name" value="HAMP_dom"/>
</dbReference>
<dbReference type="InParanoid" id="A0A1B4XDW6"/>
<dbReference type="Pfam" id="PF00563">
    <property type="entry name" value="EAL"/>
    <property type="match status" value="1"/>
</dbReference>
<dbReference type="SUPFAM" id="SSF141868">
    <property type="entry name" value="EAL domain-like"/>
    <property type="match status" value="1"/>
</dbReference>
<accession>A0A1B4XDW6</accession>
<dbReference type="PROSITE" id="PS50885">
    <property type="entry name" value="HAMP"/>
    <property type="match status" value="1"/>
</dbReference>
<feature type="compositionally biased region" description="Basic residues" evidence="3">
    <location>
        <begin position="813"/>
        <end position="823"/>
    </location>
</feature>
<feature type="transmembrane region" description="Helical" evidence="4">
    <location>
        <begin position="12"/>
        <end position="34"/>
    </location>
</feature>
<feature type="domain" description="HAMP" evidence="6">
    <location>
        <begin position="291"/>
        <end position="345"/>
    </location>
</feature>
<dbReference type="Gene3D" id="3.30.70.270">
    <property type="match status" value="1"/>
</dbReference>
<evidence type="ECO:0000313" key="9">
    <source>
        <dbReference type="Proteomes" id="UP000243180"/>
    </source>
</evidence>
<dbReference type="CDD" id="cd01949">
    <property type="entry name" value="GGDEF"/>
    <property type="match status" value="1"/>
</dbReference>
<dbReference type="AlphaFoldDB" id="A0A1B4XDW6"/>
<dbReference type="SMART" id="SM00267">
    <property type="entry name" value="GGDEF"/>
    <property type="match status" value="1"/>
</dbReference>
<feature type="transmembrane region" description="Helical" evidence="4">
    <location>
        <begin position="268"/>
        <end position="289"/>
    </location>
</feature>
<dbReference type="InterPro" id="IPR043128">
    <property type="entry name" value="Rev_trsase/Diguanyl_cyclase"/>
</dbReference>
<dbReference type="SMART" id="SM00052">
    <property type="entry name" value="EAL"/>
    <property type="match status" value="1"/>
</dbReference>
<evidence type="ECO:0000259" key="7">
    <source>
        <dbReference type="PROSITE" id="PS50887"/>
    </source>
</evidence>
<dbReference type="InterPro" id="IPR029787">
    <property type="entry name" value="Nucleotide_cyclase"/>
</dbReference>
<dbReference type="GO" id="GO:0071111">
    <property type="term" value="F:cyclic-guanylate-specific phosphodiesterase activity"/>
    <property type="evidence" value="ECO:0007669"/>
    <property type="project" value="UniProtKB-EC"/>
</dbReference>
<evidence type="ECO:0000256" key="3">
    <source>
        <dbReference type="SAM" id="MobiDB-lite"/>
    </source>
</evidence>
<name>A0A1B4XDW6_9GAMM</name>
<dbReference type="PANTHER" id="PTHR44757">
    <property type="entry name" value="DIGUANYLATE CYCLASE DGCP"/>
    <property type="match status" value="1"/>
</dbReference>
<dbReference type="Gene3D" id="3.20.20.450">
    <property type="entry name" value="EAL domain"/>
    <property type="match status" value="1"/>
</dbReference>
<dbReference type="EC" id="3.1.4.52" evidence="1"/>
<dbReference type="KEGG" id="slim:SCL_0679"/>
<organism evidence="8 9">
    <name type="scientific">Sulfuricaulis limicola</name>
    <dbReference type="NCBI Taxonomy" id="1620215"/>
    <lineage>
        <taxon>Bacteria</taxon>
        <taxon>Pseudomonadati</taxon>
        <taxon>Pseudomonadota</taxon>
        <taxon>Gammaproteobacteria</taxon>
        <taxon>Acidiferrobacterales</taxon>
        <taxon>Acidiferrobacteraceae</taxon>
        <taxon>Sulfuricaulis</taxon>
    </lineage>
</organism>
<dbReference type="CDD" id="cd01948">
    <property type="entry name" value="EAL"/>
    <property type="match status" value="1"/>
</dbReference>
<proteinExistence type="predicted"/>
<dbReference type="PANTHER" id="PTHR44757:SF2">
    <property type="entry name" value="BIOFILM ARCHITECTURE MAINTENANCE PROTEIN MBAA"/>
    <property type="match status" value="1"/>
</dbReference>
<dbReference type="PROSITE" id="PS50883">
    <property type="entry name" value="EAL"/>
    <property type="match status" value="1"/>
</dbReference>
<keyword evidence="4" id="KW-0472">Membrane</keyword>
<sequence>MLTQHLTMRASLSLTIVIMGLLGLALALATGEVYRQQTLDNQRAAMAELLRLKTDDLLRELEAKSRDLALAIQHEPGFQRAFDARDTRSLPRLMDKQFHQYFETANVIKIEKLRAFDINFSFVAESTEGSPLLADGKVFCPALIQQARTRQGPARLQTISDLCPVADRLYHAVIVPIGGLRPRGYLQIFTDPTRSLAGTEKALGMPVKITLASGQVIYKSEAWFPPHAMERTLVAEYPLETPASGRVMTLGVMEDIQALHERLSMTRYMVMMAAGLVTLLVIAIAMLVLQNTTLRPLLALHDQLRSVRKDRTRLSETLTPSGTLEIKELAQDFNALSAELGDLHRMLERLAFTDTLTELPNRSHFHERLQQCTTPVRAARSPFALFVMDLDRFKEVNDSFGHDIGDQLLKQVSTRLHGVLRRSDVFLRLDQEIAAKSEDEIIARLGGDEFAAIVPGVADDRSAILIAQKFIAVMQQPFIVGMHRFNVGVSIGIALYPQHGVDPMTLLRQSDVAMYQAKQSKSGYAFFDSVRDHHKLQLLTLERDLRQAIENGGLELYYQPMVDIRTTKVSCVEALVRWRYPDLDLTSPDKFIHVAEQCGLIQPLTRWVFNRAVEQCAQWRRAGFLFDVSVNLSVMNLHEQDFVDYVMNTLRQWEVEPSWVSLEVTESAVMSDPSHALEVLSRLDAMGVRISIDDFGTGYSSLAYLKRLPVDEIKIDRSFVIDMKLDNNDAVIVRSTIDLAHNMSLRVVAEGVENPETLRLLTALGCDVVQGFFVSRPLPYDELIRWLSNSAWSAKQRPSFSGRDGKGSSVVALRRRPRPGPSG</sequence>
<dbReference type="SMART" id="SM00304">
    <property type="entry name" value="HAMP"/>
    <property type="match status" value="1"/>
</dbReference>
<dbReference type="InterPro" id="IPR001633">
    <property type="entry name" value="EAL_dom"/>
</dbReference>
<dbReference type="GO" id="GO:0016020">
    <property type="term" value="C:membrane"/>
    <property type="evidence" value="ECO:0007669"/>
    <property type="project" value="InterPro"/>
</dbReference>
<feature type="region of interest" description="Disordered" evidence="3">
    <location>
        <begin position="794"/>
        <end position="823"/>
    </location>
</feature>
<dbReference type="NCBIfam" id="TIGR00254">
    <property type="entry name" value="GGDEF"/>
    <property type="match status" value="1"/>
</dbReference>
<dbReference type="RefSeq" id="WP_096359908.1">
    <property type="nucleotide sequence ID" value="NZ_AP014879.1"/>
</dbReference>
<dbReference type="GO" id="GO:0007165">
    <property type="term" value="P:signal transduction"/>
    <property type="evidence" value="ECO:0007669"/>
    <property type="project" value="InterPro"/>
</dbReference>
<dbReference type="InterPro" id="IPR000160">
    <property type="entry name" value="GGDEF_dom"/>
</dbReference>
<evidence type="ECO:0000256" key="1">
    <source>
        <dbReference type="ARBA" id="ARBA00012282"/>
    </source>
</evidence>
<keyword evidence="9" id="KW-1185">Reference proteome</keyword>
<evidence type="ECO:0000259" key="5">
    <source>
        <dbReference type="PROSITE" id="PS50883"/>
    </source>
</evidence>
<evidence type="ECO:0000313" key="8">
    <source>
        <dbReference type="EMBL" id="BAV33001.1"/>
    </source>
</evidence>
<dbReference type="SUPFAM" id="SSF55073">
    <property type="entry name" value="Nucleotide cyclase"/>
    <property type="match status" value="1"/>
</dbReference>
<evidence type="ECO:0000259" key="6">
    <source>
        <dbReference type="PROSITE" id="PS50885"/>
    </source>
</evidence>
<dbReference type="Pfam" id="PF00672">
    <property type="entry name" value="HAMP"/>
    <property type="match status" value="1"/>
</dbReference>
<keyword evidence="2" id="KW-0973">c-di-GMP</keyword>
<dbReference type="Proteomes" id="UP000243180">
    <property type="component" value="Chromosome"/>
</dbReference>
<dbReference type="FunFam" id="3.20.20.450:FF:000001">
    <property type="entry name" value="Cyclic di-GMP phosphodiesterase yahA"/>
    <property type="match status" value="1"/>
</dbReference>
<protein>
    <recommendedName>
        <fullName evidence="1">cyclic-guanylate-specific phosphodiesterase</fullName>
        <ecNumber evidence="1">3.1.4.52</ecNumber>
    </recommendedName>
</protein>
<feature type="domain" description="EAL" evidence="5">
    <location>
        <begin position="538"/>
        <end position="791"/>
    </location>
</feature>
<feature type="domain" description="GGDEF" evidence="7">
    <location>
        <begin position="381"/>
        <end position="529"/>
    </location>
</feature>
<dbReference type="OrthoDB" id="9804951at2"/>
<dbReference type="InterPro" id="IPR052155">
    <property type="entry name" value="Biofilm_reg_signaling"/>
</dbReference>
<keyword evidence="4" id="KW-0812">Transmembrane</keyword>
<dbReference type="InterPro" id="IPR035919">
    <property type="entry name" value="EAL_sf"/>
</dbReference>